<keyword evidence="3" id="KW-1185">Reference proteome</keyword>
<dbReference type="EMBL" id="JASGBQ010000025">
    <property type="protein sequence ID" value="MDI9243107.1"/>
    <property type="molecule type" value="Genomic_DNA"/>
</dbReference>
<dbReference type="Pfam" id="PF13936">
    <property type="entry name" value="HTH_38"/>
    <property type="match status" value="1"/>
</dbReference>
<proteinExistence type="predicted"/>
<gene>
    <name evidence="2" type="ORF">QJ036_11595</name>
</gene>
<evidence type="ECO:0000313" key="3">
    <source>
        <dbReference type="Proteomes" id="UP001300383"/>
    </source>
</evidence>
<dbReference type="AlphaFoldDB" id="A0AAP4BC11"/>
<sequence>MKRDCREPFIVHGLKIWLVNTAPFTAFFSGIKRTESELNAVKPTIDPSITDLSYAPNSTVKTITQQQKNLSELEIQTICERYKNGASSYELAKEFGCHRRTISDTLKRNGVEVSHQATTKPELVKKIIELYAEMKTPKEVGAIVGIGGDTIRKVLKENGIYIRKSWEYPKK</sequence>
<feature type="domain" description="Transposase IS30-like HTH" evidence="1">
    <location>
        <begin position="68"/>
        <end position="109"/>
    </location>
</feature>
<evidence type="ECO:0000259" key="1">
    <source>
        <dbReference type="Pfam" id="PF13936"/>
    </source>
</evidence>
<reference evidence="2 3" key="1">
    <citation type="submission" date="2023-05" db="EMBL/GenBank/DDBJ databases">
        <title>[ruminococcus] sp. nov., isolated from a pig farm feces dump.</title>
        <authorList>
            <person name="Chang Y.-H."/>
        </authorList>
    </citation>
    <scope>NUCLEOTIDE SEQUENCE [LARGE SCALE GENOMIC DNA]</scope>
    <source>
        <strain evidence="2 3">YH-rum2234</strain>
    </source>
</reference>
<dbReference type="InterPro" id="IPR025246">
    <property type="entry name" value="IS30-like_HTH"/>
</dbReference>
<dbReference type="Gene3D" id="1.10.10.60">
    <property type="entry name" value="Homeodomain-like"/>
    <property type="match status" value="1"/>
</dbReference>
<evidence type="ECO:0000313" key="2">
    <source>
        <dbReference type="EMBL" id="MDI9243107.1"/>
    </source>
</evidence>
<protein>
    <recommendedName>
        <fullName evidence="1">Transposase IS30-like HTH domain-containing protein</fullName>
    </recommendedName>
</protein>
<comment type="caution">
    <text evidence="2">The sequence shown here is derived from an EMBL/GenBank/DDBJ whole genome shotgun (WGS) entry which is preliminary data.</text>
</comment>
<dbReference type="Proteomes" id="UP001300383">
    <property type="component" value="Unassembled WGS sequence"/>
</dbReference>
<organism evidence="2 3">
    <name type="scientific">Fusibacillus kribbianus</name>
    <dbReference type="NCBI Taxonomy" id="3044208"/>
    <lineage>
        <taxon>Bacteria</taxon>
        <taxon>Bacillati</taxon>
        <taxon>Bacillota</taxon>
        <taxon>Clostridia</taxon>
        <taxon>Lachnospirales</taxon>
        <taxon>Lachnospiraceae</taxon>
        <taxon>Fusibacillus</taxon>
    </lineage>
</organism>
<dbReference type="InterPro" id="IPR009057">
    <property type="entry name" value="Homeodomain-like_sf"/>
</dbReference>
<accession>A0AAP4BC11</accession>
<name>A0AAP4BC11_9FIRM</name>
<dbReference type="SUPFAM" id="SSF46689">
    <property type="entry name" value="Homeodomain-like"/>
    <property type="match status" value="1"/>
</dbReference>